<dbReference type="Pfam" id="PF13581">
    <property type="entry name" value="HATPase_c_2"/>
    <property type="match status" value="1"/>
</dbReference>
<dbReference type="InterPro" id="IPR050267">
    <property type="entry name" value="Anti-sigma-factor_SerPK"/>
</dbReference>
<dbReference type="PANTHER" id="PTHR35526">
    <property type="entry name" value="ANTI-SIGMA-F FACTOR RSBW-RELATED"/>
    <property type="match status" value="1"/>
</dbReference>
<accession>A0ABS5L6D4</accession>
<proteinExistence type="predicted"/>
<keyword evidence="3" id="KW-0547">Nucleotide-binding</keyword>
<feature type="domain" description="Histidine kinase/HSP90-like ATPase" evidence="2">
    <location>
        <begin position="25"/>
        <end position="133"/>
    </location>
</feature>
<dbReference type="PANTHER" id="PTHR35526:SF3">
    <property type="entry name" value="ANTI-SIGMA-F FACTOR RSBW"/>
    <property type="match status" value="1"/>
</dbReference>
<dbReference type="CDD" id="cd16936">
    <property type="entry name" value="HATPase_RsbW-like"/>
    <property type="match status" value="1"/>
</dbReference>
<evidence type="ECO:0000313" key="4">
    <source>
        <dbReference type="Proteomes" id="UP000730482"/>
    </source>
</evidence>
<dbReference type="GO" id="GO:0005524">
    <property type="term" value="F:ATP binding"/>
    <property type="evidence" value="ECO:0007669"/>
    <property type="project" value="UniProtKB-KW"/>
</dbReference>
<keyword evidence="1" id="KW-0418">Kinase</keyword>
<keyword evidence="4" id="KW-1185">Reference proteome</keyword>
<evidence type="ECO:0000256" key="1">
    <source>
        <dbReference type="ARBA" id="ARBA00022527"/>
    </source>
</evidence>
<protein>
    <submittedName>
        <fullName evidence="3">ATP-binding protein</fullName>
    </submittedName>
</protein>
<dbReference type="InterPro" id="IPR003594">
    <property type="entry name" value="HATPase_dom"/>
</dbReference>
<sequence length="142" mass="15212">MAQRVEVAPRIRTRTPDLASVVLTVPAHKDYVVIIRSAVAQLGACFGFTARDITDLRLAVNEACALLVAGAPERDKRAAGIIECRAHVRGDRLRVTVAAPVGGFDAPDPDGLGWNLMTALVDSLAWAQDGATARIALEKRRD</sequence>
<dbReference type="InterPro" id="IPR036890">
    <property type="entry name" value="HATPase_C_sf"/>
</dbReference>
<name>A0ABS5L6D4_9ACTN</name>
<dbReference type="EMBL" id="JAAFYZ010000297">
    <property type="protein sequence ID" value="MBS2553903.1"/>
    <property type="molecule type" value="Genomic_DNA"/>
</dbReference>
<dbReference type="RefSeq" id="WP_212020911.1">
    <property type="nucleotide sequence ID" value="NZ_JAAFYZ010000297.1"/>
</dbReference>
<comment type="caution">
    <text evidence="3">The sequence shown here is derived from an EMBL/GenBank/DDBJ whole genome shotgun (WGS) entry which is preliminary data.</text>
</comment>
<evidence type="ECO:0000259" key="2">
    <source>
        <dbReference type="Pfam" id="PF13581"/>
    </source>
</evidence>
<keyword evidence="1" id="KW-0808">Transferase</keyword>
<organism evidence="3 4">
    <name type="scientific">Catenulispora pinistramenti</name>
    <dbReference type="NCBI Taxonomy" id="2705254"/>
    <lineage>
        <taxon>Bacteria</taxon>
        <taxon>Bacillati</taxon>
        <taxon>Actinomycetota</taxon>
        <taxon>Actinomycetes</taxon>
        <taxon>Catenulisporales</taxon>
        <taxon>Catenulisporaceae</taxon>
        <taxon>Catenulispora</taxon>
    </lineage>
</organism>
<evidence type="ECO:0000313" key="3">
    <source>
        <dbReference type="EMBL" id="MBS2553903.1"/>
    </source>
</evidence>
<reference evidence="3 4" key="1">
    <citation type="submission" date="2020-02" db="EMBL/GenBank/DDBJ databases">
        <title>Acidophilic actinobacteria isolated from forest soil.</title>
        <authorList>
            <person name="Golinska P."/>
        </authorList>
    </citation>
    <scope>NUCLEOTIDE SEQUENCE [LARGE SCALE GENOMIC DNA]</scope>
    <source>
        <strain evidence="3 4">NL8</strain>
    </source>
</reference>
<gene>
    <name evidence="3" type="ORF">KGQ19_44330</name>
</gene>
<keyword evidence="3" id="KW-0067">ATP-binding</keyword>
<keyword evidence="1" id="KW-0723">Serine/threonine-protein kinase</keyword>
<dbReference type="Proteomes" id="UP000730482">
    <property type="component" value="Unassembled WGS sequence"/>
</dbReference>
<dbReference type="Gene3D" id="3.30.565.10">
    <property type="entry name" value="Histidine kinase-like ATPase, C-terminal domain"/>
    <property type="match status" value="1"/>
</dbReference>